<reference evidence="1" key="1">
    <citation type="submission" date="2017-12" db="EMBL/GenBank/DDBJ databases">
        <title>High-resolution comparative analysis of great ape genomes.</title>
        <authorList>
            <person name="Pollen A."/>
            <person name="Hastie A."/>
            <person name="Hormozdiari F."/>
            <person name="Dougherty M."/>
            <person name="Liu R."/>
            <person name="Chaisson M."/>
            <person name="Hoppe E."/>
            <person name="Hill C."/>
            <person name="Pang A."/>
            <person name="Hillier L."/>
            <person name="Baker C."/>
            <person name="Armstrong J."/>
            <person name="Shendure J."/>
            <person name="Paten B."/>
            <person name="Wilson R."/>
            <person name="Chao H."/>
            <person name="Schneider V."/>
            <person name="Ventura M."/>
            <person name="Kronenberg Z."/>
            <person name="Murali S."/>
            <person name="Gordon D."/>
            <person name="Cantsilieris S."/>
            <person name="Munson K."/>
            <person name="Nelson B."/>
            <person name="Raja A."/>
            <person name="Underwood J."/>
            <person name="Diekhans M."/>
            <person name="Fiddes I."/>
            <person name="Haussler D."/>
            <person name="Eichler E."/>
        </authorList>
    </citation>
    <scope>NUCLEOTIDE SEQUENCE [LARGE SCALE GENOMIC DNA]</scope>
    <source>
        <strain evidence="1">Susie</strain>
    </source>
</reference>
<dbReference type="InterPro" id="IPR041287">
    <property type="entry name" value="DUF5548"/>
</dbReference>
<sequence>MKVEVQSLSLEDGAKSRIDLRLSGRAVAVWVHVRGGPGQFNLSYATGRHKVKAKPTPKHEQGDGIYFSCISSHEIWCPVAFSFSRSQGCPESSQNQARHQDGLVLRSSCRHFVFQLPSSALSYKPGRRVTSSYLNVRGHKVRKLQNSVEATRISRTGSS</sequence>
<gene>
    <name evidence="1" type="ORF">CR201_G0045743</name>
</gene>
<protein>
    <submittedName>
        <fullName evidence="1">C7orf33 isoform 1</fullName>
    </submittedName>
</protein>
<accession>A0A2J8S701</accession>
<dbReference type="AlphaFoldDB" id="A0A2J8S701"/>
<evidence type="ECO:0000313" key="1">
    <source>
        <dbReference type="EMBL" id="PNJ16512.1"/>
    </source>
</evidence>
<dbReference type="Pfam" id="PF17702">
    <property type="entry name" value="DUF5548"/>
    <property type="match status" value="1"/>
</dbReference>
<proteinExistence type="predicted"/>
<comment type="caution">
    <text evidence="1">The sequence shown here is derived from an EMBL/GenBank/DDBJ whole genome shotgun (WGS) entry which is preliminary data.</text>
</comment>
<name>A0A2J8S701_PONAB</name>
<dbReference type="EMBL" id="NDHI03003603">
    <property type="protein sequence ID" value="PNJ16512.1"/>
    <property type="molecule type" value="Genomic_DNA"/>
</dbReference>
<organism evidence="1">
    <name type="scientific">Pongo abelii</name>
    <name type="common">Sumatran orangutan</name>
    <name type="synonym">Pongo pygmaeus abelii</name>
    <dbReference type="NCBI Taxonomy" id="9601"/>
    <lineage>
        <taxon>Eukaryota</taxon>
        <taxon>Metazoa</taxon>
        <taxon>Chordata</taxon>
        <taxon>Craniata</taxon>
        <taxon>Vertebrata</taxon>
        <taxon>Euteleostomi</taxon>
        <taxon>Mammalia</taxon>
        <taxon>Eutheria</taxon>
        <taxon>Euarchontoglires</taxon>
        <taxon>Primates</taxon>
        <taxon>Haplorrhini</taxon>
        <taxon>Catarrhini</taxon>
        <taxon>Hominidae</taxon>
        <taxon>Pongo</taxon>
    </lineage>
</organism>